<organism evidence="1 2">
    <name type="scientific">Rotaria magnacalcarata</name>
    <dbReference type="NCBI Taxonomy" id="392030"/>
    <lineage>
        <taxon>Eukaryota</taxon>
        <taxon>Metazoa</taxon>
        <taxon>Spiralia</taxon>
        <taxon>Gnathifera</taxon>
        <taxon>Rotifera</taxon>
        <taxon>Eurotatoria</taxon>
        <taxon>Bdelloidea</taxon>
        <taxon>Philodinida</taxon>
        <taxon>Philodinidae</taxon>
        <taxon>Rotaria</taxon>
    </lineage>
</organism>
<comment type="caution">
    <text evidence="1">The sequence shown here is derived from an EMBL/GenBank/DDBJ whole genome shotgun (WGS) entry which is preliminary data.</text>
</comment>
<keyword evidence="2" id="KW-1185">Reference proteome</keyword>
<name>A0A819LLP9_9BILA</name>
<evidence type="ECO:0000313" key="1">
    <source>
        <dbReference type="EMBL" id="CAF3962930.1"/>
    </source>
</evidence>
<sequence>FSPTDFHSIGYKSFEEFDNMWLTSTTMVGTVDGDVYNTTKTTRTSHSSTIQPSDFYTLLSSGLNKLLSVLSSTGVVCTYWCAVMNEPTTQQQPAISSAPPSPFPTLPIYHV</sequence>
<gene>
    <name evidence="1" type="ORF">OVN521_LOCUS12913</name>
</gene>
<protein>
    <submittedName>
        <fullName evidence="1">Uncharacterized protein</fullName>
    </submittedName>
</protein>
<evidence type="ECO:0000313" key="2">
    <source>
        <dbReference type="Proteomes" id="UP000663866"/>
    </source>
</evidence>
<reference evidence="1" key="1">
    <citation type="submission" date="2021-02" db="EMBL/GenBank/DDBJ databases">
        <authorList>
            <person name="Nowell W R."/>
        </authorList>
    </citation>
    <scope>NUCLEOTIDE SEQUENCE</scope>
</reference>
<proteinExistence type="predicted"/>
<dbReference type="Proteomes" id="UP000663866">
    <property type="component" value="Unassembled WGS sequence"/>
</dbReference>
<dbReference type="AlphaFoldDB" id="A0A819LLP9"/>
<feature type="non-terminal residue" evidence="1">
    <location>
        <position position="1"/>
    </location>
</feature>
<accession>A0A819LLP9</accession>
<dbReference type="EMBL" id="CAJOBG010001843">
    <property type="protein sequence ID" value="CAF3962930.1"/>
    <property type="molecule type" value="Genomic_DNA"/>
</dbReference>